<organism evidence="1 2">
    <name type="scientific">Kibdelosporangium lantanae</name>
    <dbReference type="NCBI Taxonomy" id="1497396"/>
    <lineage>
        <taxon>Bacteria</taxon>
        <taxon>Bacillati</taxon>
        <taxon>Actinomycetota</taxon>
        <taxon>Actinomycetes</taxon>
        <taxon>Pseudonocardiales</taxon>
        <taxon>Pseudonocardiaceae</taxon>
        <taxon>Kibdelosporangium</taxon>
    </lineage>
</organism>
<evidence type="ECO:0008006" key="3">
    <source>
        <dbReference type="Google" id="ProtNLM"/>
    </source>
</evidence>
<protein>
    <recommendedName>
        <fullName evidence="3">Peptidoglycan-binding protein</fullName>
    </recommendedName>
</protein>
<reference evidence="2" key="1">
    <citation type="journal article" date="2019" name="Int. J. Syst. Evol. Microbiol.">
        <title>The Global Catalogue of Microorganisms (GCM) 10K type strain sequencing project: providing services to taxonomists for standard genome sequencing and annotation.</title>
        <authorList>
            <consortium name="The Broad Institute Genomics Platform"/>
            <consortium name="The Broad Institute Genome Sequencing Center for Infectious Disease"/>
            <person name="Wu L."/>
            <person name="Ma J."/>
        </authorList>
    </citation>
    <scope>NUCLEOTIDE SEQUENCE [LARGE SCALE GENOMIC DNA]</scope>
    <source>
        <strain evidence="2">JCM 31486</strain>
    </source>
</reference>
<comment type="caution">
    <text evidence="1">The sequence shown here is derived from an EMBL/GenBank/DDBJ whole genome shotgun (WGS) entry which is preliminary data.</text>
</comment>
<gene>
    <name evidence="1" type="ORF">ACFQ1S_21705</name>
</gene>
<feature type="non-terminal residue" evidence="1">
    <location>
        <position position="1"/>
    </location>
</feature>
<dbReference type="EMBL" id="JBHTIS010001333">
    <property type="protein sequence ID" value="MFD1047962.1"/>
    <property type="molecule type" value="Genomic_DNA"/>
</dbReference>
<evidence type="ECO:0000313" key="2">
    <source>
        <dbReference type="Proteomes" id="UP001597045"/>
    </source>
</evidence>
<dbReference type="Proteomes" id="UP001597045">
    <property type="component" value="Unassembled WGS sequence"/>
</dbReference>
<evidence type="ECO:0000313" key="1">
    <source>
        <dbReference type="EMBL" id="MFD1047962.1"/>
    </source>
</evidence>
<proteinExistence type="predicted"/>
<name>A0ABW3MDA6_9PSEU</name>
<accession>A0ABW3MDA6</accession>
<keyword evidence="2" id="KW-1185">Reference proteome</keyword>
<sequence>HDAARDLDKLTSEARAHQLNSGNLSATDKLVLGETAVPGGPHGENLILNETDAERASQQLDKLSPADRARFDDLMKNAKSPQERAYLMKMLAAGHNVNDVASFDGLIHNHGDDPAWLQQHLTSIVHDEGQHTDVSYYGASWTQGQYPTCVASSTVMARAMVDPSYALALTTGNKPDDPNSTSPDAFLKRLRNEQQRVYDDGRTWWERFTGSEGMSDDESIDIANDDIGKYNGQHYDHKDADNPEKREAVLSDVEHAVDQGKPVPFQVDGPDGAHQMVVIGHQGNMLEIYNPWGDTAWVSEDDWINGHMDKVDGGVPPNVRGVNMPS</sequence>